<evidence type="ECO:0000256" key="1">
    <source>
        <dbReference type="ARBA" id="ARBA00009183"/>
    </source>
</evidence>
<dbReference type="OrthoDB" id="9808049at2"/>
<evidence type="ECO:0000256" key="4">
    <source>
        <dbReference type="ARBA" id="ARBA00022857"/>
    </source>
</evidence>
<keyword evidence="4" id="KW-0521">NADP</keyword>
<dbReference type="RefSeq" id="WP_049644399.1">
    <property type="nucleotide sequence ID" value="NZ_LFTY01000002.1"/>
</dbReference>
<evidence type="ECO:0000313" key="9">
    <source>
        <dbReference type="Proteomes" id="UP000037178"/>
    </source>
</evidence>
<evidence type="ECO:0000256" key="2">
    <source>
        <dbReference type="ARBA" id="ARBA00022630"/>
    </source>
</evidence>
<keyword evidence="3" id="KW-0274">FAD</keyword>
<keyword evidence="2" id="KW-0285">Flavoprotein</keyword>
<dbReference type="InterPro" id="IPR036188">
    <property type="entry name" value="FAD/NAD-bd_sf"/>
</dbReference>
<dbReference type="GO" id="GO:0050661">
    <property type="term" value="F:NADP binding"/>
    <property type="evidence" value="ECO:0007669"/>
    <property type="project" value="InterPro"/>
</dbReference>
<dbReference type="GO" id="GO:0050660">
    <property type="term" value="F:flavin adenine dinucleotide binding"/>
    <property type="evidence" value="ECO:0007669"/>
    <property type="project" value="InterPro"/>
</dbReference>
<comment type="similarity">
    <text evidence="1">Belongs to the FMO family.</text>
</comment>
<dbReference type="EMBL" id="LFTY01000002">
    <property type="protein sequence ID" value="KMW58839.1"/>
    <property type="molecule type" value="Genomic_DNA"/>
</dbReference>
<dbReference type="AlphaFoldDB" id="A0A0J9EAY6"/>
<evidence type="ECO:0000256" key="3">
    <source>
        <dbReference type="ARBA" id="ARBA00022827"/>
    </source>
</evidence>
<accession>A0A0J9EAY6</accession>
<organism evidence="8 9">
    <name type="scientific">Candidatus Rhodobacter oscarellae</name>
    <dbReference type="NCBI Taxonomy" id="1675527"/>
    <lineage>
        <taxon>Bacteria</taxon>
        <taxon>Pseudomonadati</taxon>
        <taxon>Pseudomonadota</taxon>
        <taxon>Alphaproteobacteria</taxon>
        <taxon>Rhodobacterales</taxon>
        <taxon>Rhodobacter group</taxon>
        <taxon>Rhodobacter</taxon>
    </lineage>
</organism>
<dbReference type="PRINTS" id="PR00370">
    <property type="entry name" value="FMOXYGENASE"/>
</dbReference>
<reference evidence="8 9" key="1">
    <citation type="submission" date="2015-06" db="EMBL/GenBank/DDBJ databases">
        <title>Draft genome sequence of an Alphaproteobacteria species associated to the Mediterranean sponge Oscarella lobularis.</title>
        <authorList>
            <person name="Jourda C."/>
            <person name="Santini S."/>
            <person name="Claverie J.-M."/>
        </authorList>
    </citation>
    <scope>NUCLEOTIDE SEQUENCE [LARGE SCALE GENOMIC DNA]</scope>
    <source>
        <strain evidence="8">IGS</strain>
    </source>
</reference>
<dbReference type="GO" id="GO:0004499">
    <property type="term" value="F:N,N-dimethylaniline monooxygenase activity"/>
    <property type="evidence" value="ECO:0007669"/>
    <property type="project" value="InterPro"/>
</dbReference>
<evidence type="ECO:0000256" key="7">
    <source>
        <dbReference type="ARBA" id="ARBA00035159"/>
    </source>
</evidence>
<keyword evidence="5" id="KW-0560">Oxidoreductase</keyword>
<protein>
    <recommendedName>
        <fullName evidence="7">Trimethylamine monooxygenase</fullName>
        <ecNumber evidence="6">1.14.13.148</ecNumber>
    </recommendedName>
</protein>
<keyword evidence="8" id="KW-0503">Monooxygenase</keyword>
<keyword evidence="9" id="KW-1185">Reference proteome</keyword>
<dbReference type="Gene3D" id="3.50.50.60">
    <property type="entry name" value="FAD/NAD(P)-binding domain"/>
    <property type="match status" value="1"/>
</dbReference>
<comment type="caution">
    <text evidence="8">The sequence shown here is derived from an EMBL/GenBank/DDBJ whole genome shotgun (WGS) entry which is preliminary data.</text>
</comment>
<dbReference type="Proteomes" id="UP000037178">
    <property type="component" value="Unassembled WGS sequence"/>
</dbReference>
<sequence>MTADVIIVGAGPGGLAAARWLKSRGFAPRIYEAHSEVGGQWSWTNSMSGVWPQMVTNTFIEATRFSDLDFPAGTPLFPHNAMVRQYFEDFARQFGLLDAIRFGTRLTHLERAATGWELTLKADGETFQDRAEHVVIATGRFNDPVTPMIPGAEGFTGEMGVIHSFDYKDPMAYQGKRVAVLGGSISSLEIASDLSMLGAGSVHLCQRRQRYVNPKMFLGTPIEYRLFTHERGRLALDDPAGLLADSEAKIMEHAGDPSRYGTPKPHSDFAKAGATGSQHYLNLVAEGRVTPAPWPARIDGFMVQFEDGSGIEVDGIVAGTGFRLDLPFLSDDITGRVALSEDYIELDAFTLHPELPGLAFMGLWAQAGSYPTPLEQQARFLAYTWSGEIPRSEAEMRAGLELCRAEGHHRRPHNQAEMALRFARLCGTDPAGLGMAQGLVSKAATSGLLYRLVGPDAFANGVERLEQQTAAYRVSALP</sequence>
<dbReference type="EC" id="1.14.13.148" evidence="6"/>
<dbReference type="PANTHER" id="PTHR23023">
    <property type="entry name" value="DIMETHYLANILINE MONOOXYGENASE"/>
    <property type="match status" value="1"/>
</dbReference>
<dbReference type="SUPFAM" id="SSF51905">
    <property type="entry name" value="FAD/NAD(P)-binding domain"/>
    <property type="match status" value="2"/>
</dbReference>
<dbReference type="PATRIC" id="fig|1675527.3.peg.4001"/>
<evidence type="ECO:0000256" key="6">
    <source>
        <dbReference type="ARBA" id="ARBA00034528"/>
    </source>
</evidence>
<dbReference type="Pfam" id="PF00743">
    <property type="entry name" value="FMO-like"/>
    <property type="match status" value="1"/>
</dbReference>
<dbReference type="InterPro" id="IPR050346">
    <property type="entry name" value="FMO-like"/>
</dbReference>
<dbReference type="InterPro" id="IPR000960">
    <property type="entry name" value="Flavin_mOase"/>
</dbReference>
<dbReference type="GO" id="GO:0034899">
    <property type="term" value="F:trimethylamine monooxygenase activity"/>
    <property type="evidence" value="ECO:0007669"/>
    <property type="project" value="UniProtKB-EC"/>
</dbReference>
<dbReference type="PIRSF" id="PIRSF000332">
    <property type="entry name" value="FMO"/>
    <property type="match status" value="1"/>
</dbReference>
<gene>
    <name evidence="8" type="ORF">AIOL_003820</name>
</gene>
<proteinExistence type="inferred from homology"/>
<dbReference type="InterPro" id="IPR020946">
    <property type="entry name" value="Flavin_mOase-like"/>
</dbReference>
<evidence type="ECO:0000256" key="5">
    <source>
        <dbReference type="ARBA" id="ARBA00023002"/>
    </source>
</evidence>
<dbReference type="STRING" id="1675527.AIOL_003820"/>
<evidence type="ECO:0000313" key="8">
    <source>
        <dbReference type="EMBL" id="KMW58839.1"/>
    </source>
</evidence>
<name>A0A0J9EAY6_9RHOB</name>